<gene>
    <name evidence="3" type="ordered locus">Pden_3400</name>
</gene>
<comment type="cofactor">
    <cofactor evidence="1">
        <name>Mg(2+)</name>
        <dbReference type="ChEBI" id="CHEBI:18420"/>
    </cofactor>
</comment>
<dbReference type="InterPro" id="IPR036688">
    <property type="entry name" value="MoeA_C_domain_IV_sf"/>
</dbReference>
<reference evidence="4" key="1">
    <citation type="submission" date="2006-12" db="EMBL/GenBank/DDBJ databases">
        <title>Complete sequence of chromosome 2 of Paracoccus denitrificans PD1222.</title>
        <authorList>
            <person name="Copeland A."/>
            <person name="Lucas S."/>
            <person name="Lapidus A."/>
            <person name="Barry K."/>
            <person name="Detter J.C."/>
            <person name="Glavina del Rio T."/>
            <person name="Hammon N."/>
            <person name="Israni S."/>
            <person name="Dalin E."/>
            <person name="Tice H."/>
            <person name="Pitluck S."/>
            <person name="Munk A.C."/>
            <person name="Brettin T."/>
            <person name="Bruce D."/>
            <person name="Han C."/>
            <person name="Tapia R."/>
            <person name="Gilna P."/>
            <person name="Schmutz J."/>
            <person name="Larimer F."/>
            <person name="Land M."/>
            <person name="Hauser L."/>
            <person name="Kyrpides N."/>
            <person name="Lykidis A."/>
            <person name="Spiro S."/>
            <person name="Richardson D.J."/>
            <person name="Moir J.W.B."/>
            <person name="Ferguson S.J."/>
            <person name="van Spanning R.J.M."/>
            <person name="Richardson P."/>
        </authorList>
    </citation>
    <scope>NUCLEOTIDE SEQUENCE [LARGE SCALE GENOMIC DNA]</scope>
    <source>
        <strain evidence="4">Pd 1222</strain>
    </source>
</reference>
<name>A1B7H7_PARDP</name>
<dbReference type="InterPro" id="IPR036135">
    <property type="entry name" value="MoeA_linker/N_sf"/>
</dbReference>
<dbReference type="eggNOG" id="COG0303">
    <property type="taxonomic scope" value="Bacteria"/>
</dbReference>
<keyword evidence="1" id="KW-0501">Molybdenum cofactor biosynthesis</keyword>
<comment type="function">
    <text evidence="1">Catalyzes the insertion of molybdate into adenylated molybdopterin with the concomitant release of AMP.</text>
</comment>
<dbReference type="SMART" id="SM00852">
    <property type="entry name" value="MoCF_biosynth"/>
    <property type="match status" value="1"/>
</dbReference>
<keyword evidence="1" id="KW-0479">Metal-binding</keyword>
<keyword evidence="1" id="KW-0500">Molybdenum</keyword>
<dbReference type="PANTHER" id="PTHR10192:SF5">
    <property type="entry name" value="GEPHYRIN"/>
    <property type="match status" value="1"/>
</dbReference>
<keyword evidence="1" id="KW-0808">Transferase</keyword>
<dbReference type="Pfam" id="PF03454">
    <property type="entry name" value="MoeA_C"/>
    <property type="match status" value="1"/>
</dbReference>
<organism evidence="3 4">
    <name type="scientific">Paracoccus denitrificans (strain Pd 1222)</name>
    <dbReference type="NCBI Taxonomy" id="318586"/>
    <lineage>
        <taxon>Bacteria</taxon>
        <taxon>Pseudomonadati</taxon>
        <taxon>Pseudomonadota</taxon>
        <taxon>Alphaproteobacteria</taxon>
        <taxon>Rhodobacterales</taxon>
        <taxon>Paracoccaceae</taxon>
        <taxon>Paracoccus</taxon>
    </lineage>
</organism>
<dbReference type="SUPFAM" id="SSF63867">
    <property type="entry name" value="MoeA C-terminal domain-like"/>
    <property type="match status" value="1"/>
</dbReference>
<dbReference type="InterPro" id="IPR005111">
    <property type="entry name" value="MoeA_C_domain_IV"/>
</dbReference>
<dbReference type="STRING" id="318586.Pden_3400"/>
<accession>A1B7H7</accession>
<protein>
    <recommendedName>
        <fullName evidence="1">Molybdopterin molybdenumtransferase</fullName>
        <ecNumber evidence="1">2.10.1.1</ecNumber>
    </recommendedName>
</protein>
<comment type="similarity">
    <text evidence="1">Belongs to the MoeA family.</text>
</comment>
<dbReference type="EMBL" id="CP000490">
    <property type="protein sequence ID" value="ABL71471.1"/>
    <property type="molecule type" value="Genomic_DNA"/>
</dbReference>
<dbReference type="GO" id="GO:0046872">
    <property type="term" value="F:metal ion binding"/>
    <property type="evidence" value="ECO:0007669"/>
    <property type="project" value="UniProtKB-UniRule"/>
</dbReference>
<keyword evidence="4" id="KW-1185">Reference proteome</keyword>
<dbReference type="AlphaFoldDB" id="A1B7H7"/>
<proteinExistence type="inferred from homology"/>
<comment type="catalytic activity">
    <reaction evidence="1">
        <text>adenylyl-molybdopterin + molybdate = Mo-molybdopterin + AMP + H(+)</text>
        <dbReference type="Rhea" id="RHEA:35047"/>
        <dbReference type="ChEBI" id="CHEBI:15378"/>
        <dbReference type="ChEBI" id="CHEBI:36264"/>
        <dbReference type="ChEBI" id="CHEBI:62727"/>
        <dbReference type="ChEBI" id="CHEBI:71302"/>
        <dbReference type="ChEBI" id="CHEBI:456215"/>
    </reaction>
</comment>
<dbReference type="Gene3D" id="2.40.340.10">
    <property type="entry name" value="MoeA, C-terminal, domain IV"/>
    <property type="match status" value="1"/>
</dbReference>
<dbReference type="SUPFAM" id="SSF63882">
    <property type="entry name" value="MoeA N-terminal region -like"/>
    <property type="match status" value="1"/>
</dbReference>
<dbReference type="GO" id="GO:0061599">
    <property type="term" value="F:molybdopterin molybdotransferase activity"/>
    <property type="evidence" value="ECO:0007669"/>
    <property type="project" value="UniProtKB-UniRule"/>
</dbReference>
<dbReference type="Gene3D" id="3.40.980.10">
    <property type="entry name" value="MoaB/Mog-like domain"/>
    <property type="match status" value="1"/>
</dbReference>
<dbReference type="CDD" id="cd00887">
    <property type="entry name" value="MoeA"/>
    <property type="match status" value="1"/>
</dbReference>
<comment type="pathway">
    <text evidence="1">Cofactor biosynthesis; molybdopterin biosynthesis.</text>
</comment>
<dbReference type="EnsemblBacteria" id="ABL71471">
    <property type="protein sequence ID" value="ABL71471"/>
    <property type="gene ID" value="Pden_3400"/>
</dbReference>
<dbReference type="GO" id="GO:0006777">
    <property type="term" value="P:Mo-molybdopterin cofactor biosynthetic process"/>
    <property type="evidence" value="ECO:0007669"/>
    <property type="project" value="UniProtKB-UniRule"/>
</dbReference>
<keyword evidence="1" id="KW-0460">Magnesium</keyword>
<evidence type="ECO:0000313" key="4">
    <source>
        <dbReference type="Proteomes" id="UP000000361"/>
    </source>
</evidence>
<evidence type="ECO:0000256" key="1">
    <source>
        <dbReference type="RuleBase" id="RU365090"/>
    </source>
</evidence>
<dbReference type="Gene3D" id="3.90.105.10">
    <property type="entry name" value="Molybdopterin biosynthesis moea protein, domain 2"/>
    <property type="match status" value="1"/>
</dbReference>
<dbReference type="GO" id="GO:0005829">
    <property type="term" value="C:cytosol"/>
    <property type="evidence" value="ECO:0007669"/>
    <property type="project" value="TreeGrafter"/>
</dbReference>
<feature type="domain" description="MoaB/Mog" evidence="2">
    <location>
        <begin position="67"/>
        <end position="204"/>
    </location>
</feature>
<dbReference type="Proteomes" id="UP000000361">
    <property type="component" value="Chromosome 2"/>
</dbReference>
<dbReference type="SUPFAM" id="SSF53218">
    <property type="entry name" value="Molybdenum cofactor biosynthesis proteins"/>
    <property type="match status" value="1"/>
</dbReference>
<dbReference type="InterPro" id="IPR001453">
    <property type="entry name" value="MoaB/Mog_dom"/>
</dbReference>
<dbReference type="KEGG" id="pde:Pden_3400"/>
<dbReference type="InterPro" id="IPR038987">
    <property type="entry name" value="MoeA-like"/>
</dbReference>
<dbReference type="Pfam" id="PF00994">
    <property type="entry name" value="MoCF_biosynth"/>
    <property type="match status" value="1"/>
</dbReference>
<sequence>MRPLPDDEREPRCCRTICRAHIRRIGEDVVRGTPVLKAGSRIGPGQLAPLTALGLRSVLVVPRPRVALLSTGNELVESPGALEAGLIYDSNRPMLSRMLQAAGAVVTDLGIAKDDPAAIAARLVGAASDHDLLISSGGAPVGFADHLTQIISRRGYLEFWRLAMRPGKPIGFGDVDDCPTLLQPGNPLAAAAGFALIGRAILARLESRPPAGTGWRLPVATSLSKPAGRTQILLGRLCHDPSGRSTVVEPLPDQGSASLRYLALADVMILLHSEQTVINGSDPVEIVPVRQGFPA</sequence>
<dbReference type="InterPro" id="IPR036425">
    <property type="entry name" value="MoaB/Mog-like_dom_sf"/>
</dbReference>
<dbReference type="UniPathway" id="UPA00344"/>
<dbReference type="HOGENOM" id="CLU_010186_7_1_5"/>
<dbReference type="PANTHER" id="PTHR10192">
    <property type="entry name" value="MOLYBDOPTERIN BIOSYNTHESIS PROTEIN"/>
    <property type="match status" value="1"/>
</dbReference>
<dbReference type="EC" id="2.10.1.1" evidence="1"/>
<evidence type="ECO:0000313" key="3">
    <source>
        <dbReference type="EMBL" id="ABL71471.1"/>
    </source>
</evidence>
<evidence type="ECO:0000259" key="2">
    <source>
        <dbReference type="SMART" id="SM00852"/>
    </source>
</evidence>